<evidence type="ECO:0000313" key="5">
    <source>
        <dbReference type="EMBL" id="QXJ22638.1"/>
    </source>
</evidence>
<keyword evidence="6" id="KW-1185">Reference proteome</keyword>
<evidence type="ECO:0000259" key="4">
    <source>
        <dbReference type="Pfam" id="PF00582"/>
    </source>
</evidence>
<dbReference type="Proteomes" id="UP001049518">
    <property type="component" value="Chromosome"/>
</dbReference>
<dbReference type="InterPro" id="IPR014729">
    <property type="entry name" value="Rossmann-like_a/b/a_fold"/>
</dbReference>
<evidence type="ECO:0000256" key="1">
    <source>
        <dbReference type="ARBA" id="ARBA00008791"/>
    </source>
</evidence>
<name>A0ABX8QVI7_9ACTN</name>
<keyword evidence="3" id="KW-0067">ATP-binding</keyword>
<keyword evidence="2" id="KW-0547">Nucleotide-binding</keyword>
<dbReference type="EMBL" id="CP059572">
    <property type="protein sequence ID" value="QXJ22638.1"/>
    <property type="molecule type" value="Genomic_DNA"/>
</dbReference>
<dbReference type="PRINTS" id="PR01438">
    <property type="entry name" value="UNVRSLSTRESS"/>
</dbReference>
<feature type="domain" description="UspA" evidence="4">
    <location>
        <begin position="2"/>
        <end position="139"/>
    </location>
</feature>
<evidence type="ECO:0000256" key="3">
    <source>
        <dbReference type="ARBA" id="ARBA00022840"/>
    </source>
</evidence>
<proteinExistence type="inferred from homology"/>
<dbReference type="Gene3D" id="3.40.50.620">
    <property type="entry name" value="HUPs"/>
    <property type="match status" value="2"/>
</dbReference>
<evidence type="ECO:0000256" key="2">
    <source>
        <dbReference type="ARBA" id="ARBA00022741"/>
    </source>
</evidence>
<dbReference type="Pfam" id="PF00582">
    <property type="entry name" value="Usp"/>
    <property type="match status" value="2"/>
</dbReference>
<dbReference type="SUPFAM" id="SSF52402">
    <property type="entry name" value="Adenine nucleotide alpha hydrolases-like"/>
    <property type="match status" value="2"/>
</dbReference>
<dbReference type="PANTHER" id="PTHR46268">
    <property type="entry name" value="STRESS RESPONSE PROTEIN NHAX"/>
    <property type="match status" value="1"/>
</dbReference>
<protein>
    <submittedName>
        <fullName evidence="5">Universal stress protein</fullName>
    </submittedName>
</protein>
<dbReference type="InterPro" id="IPR006015">
    <property type="entry name" value="Universal_stress_UspA"/>
</dbReference>
<dbReference type="PANTHER" id="PTHR46268:SF27">
    <property type="entry name" value="UNIVERSAL STRESS PROTEIN RV2623"/>
    <property type="match status" value="1"/>
</dbReference>
<evidence type="ECO:0000313" key="6">
    <source>
        <dbReference type="Proteomes" id="UP001049518"/>
    </source>
</evidence>
<accession>A0ABX8QVI7</accession>
<comment type="similarity">
    <text evidence="1">Belongs to the universal stress protein A family.</text>
</comment>
<feature type="domain" description="UspA" evidence="4">
    <location>
        <begin position="154"/>
        <end position="290"/>
    </location>
</feature>
<dbReference type="RefSeq" id="WP_231335961.1">
    <property type="nucleotide sequence ID" value="NZ_CP059572.1"/>
</dbReference>
<dbReference type="InterPro" id="IPR006016">
    <property type="entry name" value="UspA"/>
</dbReference>
<sequence>MNQIIVGVDGSEQSLAATRWAADEARRRNAALRVVYVVTPWLFDVPVDPRAGAVRAWLLKGGEEIVDRAVAAARENAPGAEVTGVQKGGHATEVLIDEARDALMLVAGTRGTGTLAGLALGSVSLQIASHARRPTVIVREVAPQESGPASGGGIVVGVDGSPGSAAALGFAFEEAAARGAGVRAVLAWTHPASAAPEELRPSAFDAEALAGEHERVLAEALAGWRERFPDVSVEREVVHQRTVRALADASAGADLLVVGSRGRGGFAGLLLGSVGRAMLHRAHCPVAVVPAPGG</sequence>
<reference evidence="5" key="1">
    <citation type="submission" date="2020-07" db="EMBL/GenBank/DDBJ databases">
        <authorList>
            <person name="Tarantini F.S."/>
            <person name="Hong K.W."/>
            <person name="Chan K.G."/>
        </authorList>
    </citation>
    <scope>NUCLEOTIDE SEQUENCE</scope>
    <source>
        <strain evidence="5">32-07</strain>
    </source>
</reference>
<gene>
    <name evidence="5" type="ORF">AGRA3207_003672</name>
</gene>
<organism evidence="5 6">
    <name type="scientific">Actinomadura graeca</name>
    <dbReference type="NCBI Taxonomy" id="2750812"/>
    <lineage>
        <taxon>Bacteria</taxon>
        <taxon>Bacillati</taxon>
        <taxon>Actinomycetota</taxon>
        <taxon>Actinomycetes</taxon>
        <taxon>Streptosporangiales</taxon>
        <taxon>Thermomonosporaceae</taxon>
        <taxon>Actinomadura</taxon>
    </lineage>
</organism>